<keyword evidence="1" id="KW-0805">Transcription regulation</keyword>
<evidence type="ECO:0000256" key="3">
    <source>
        <dbReference type="ARBA" id="ARBA00023163"/>
    </source>
</evidence>
<dbReference type="PROSITE" id="PS50043">
    <property type="entry name" value="HTH_LUXR_2"/>
    <property type="match status" value="1"/>
</dbReference>
<dbReference type="SMART" id="SM00421">
    <property type="entry name" value="HTH_LUXR"/>
    <property type="match status" value="1"/>
</dbReference>
<keyword evidence="2" id="KW-0238">DNA-binding</keyword>
<protein>
    <submittedName>
        <fullName evidence="5">Helix-turn-helix transcriptional regulator</fullName>
    </submittedName>
</protein>
<dbReference type="EMBL" id="CP064760">
    <property type="protein sequence ID" value="QPE05908.1"/>
    <property type="molecule type" value="Genomic_DNA"/>
</dbReference>
<dbReference type="SUPFAM" id="SSF46894">
    <property type="entry name" value="C-terminal effector domain of the bipartite response regulators"/>
    <property type="match status" value="1"/>
</dbReference>
<dbReference type="GO" id="GO:0006355">
    <property type="term" value="P:regulation of DNA-templated transcription"/>
    <property type="evidence" value="ECO:0007669"/>
    <property type="project" value="InterPro"/>
</dbReference>
<dbReference type="KEGG" id="msf:IT882_02640"/>
<dbReference type="RefSeq" id="WP_195694025.1">
    <property type="nucleotide sequence ID" value="NZ_CP064760.1"/>
</dbReference>
<name>A0A7S8N032_9MICO</name>
<dbReference type="InterPro" id="IPR000792">
    <property type="entry name" value="Tscrpt_reg_LuxR_C"/>
</dbReference>
<gene>
    <name evidence="5" type="ORF">IT882_02640</name>
</gene>
<accession>A0A7S8N032</accession>
<evidence type="ECO:0000256" key="2">
    <source>
        <dbReference type="ARBA" id="ARBA00023125"/>
    </source>
</evidence>
<evidence type="ECO:0000259" key="4">
    <source>
        <dbReference type="PROSITE" id="PS50043"/>
    </source>
</evidence>
<dbReference type="Pfam" id="PF00196">
    <property type="entry name" value="GerE"/>
    <property type="match status" value="1"/>
</dbReference>
<proteinExistence type="predicted"/>
<evidence type="ECO:0000313" key="5">
    <source>
        <dbReference type="EMBL" id="QPE05908.1"/>
    </source>
</evidence>
<keyword evidence="3" id="KW-0804">Transcription</keyword>
<evidence type="ECO:0000313" key="6">
    <source>
        <dbReference type="Proteomes" id="UP000594480"/>
    </source>
</evidence>
<feature type="domain" description="HTH luxR-type" evidence="4">
    <location>
        <begin position="7"/>
        <end position="72"/>
    </location>
</feature>
<evidence type="ECO:0000256" key="1">
    <source>
        <dbReference type="ARBA" id="ARBA00023015"/>
    </source>
</evidence>
<sequence length="87" mass="9156">MPRWQPRPCATVALSPRERAVARELARHESIAALAAALNVSPNTVKSQLRSVYRKLGVTSRAGAIRALAGWDGVGDPSPVAASAPMP</sequence>
<dbReference type="PANTHER" id="PTHR44688:SF16">
    <property type="entry name" value="DNA-BINDING TRANSCRIPTIONAL ACTIVATOR DEVR_DOSR"/>
    <property type="match status" value="1"/>
</dbReference>
<dbReference type="InterPro" id="IPR016032">
    <property type="entry name" value="Sig_transdc_resp-reg_C-effctor"/>
</dbReference>
<dbReference type="PANTHER" id="PTHR44688">
    <property type="entry name" value="DNA-BINDING TRANSCRIPTIONAL ACTIVATOR DEVR_DOSR"/>
    <property type="match status" value="1"/>
</dbReference>
<dbReference type="GO" id="GO:0003677">
    <property type="term" value="F:DNA binding"/>
    <property type="evidence" value="ECO:0007669"/>
    <property type="project" value="UniProtKB-KW"/>
</dbReference>
<organism evidence="5 6">
    <name type="scientific">Microbacterium schleiferi</name>
    <dbReference type="NCBI Taxonomy" id="69362"/>
    <lineage>
        <taxon>Bacteria</taxon>
        <taxon>Bacillati</taxon>
        <taxon>Actinomycetota</taxon>
        <taxon>Actinomycetes</taxon>
        <taxon>Micrococcales</taxon>
        <taxon>Microbacteriaceae</taxon>
        <taxon>Microbacterium</taxon>
    </lineage>
</organism>
<reference evidence="5 6" key="1">
    <citation type="submission" date="2020-11" db="EMBL/GenBank/DDBJ databases">
        <title>Amino acid is mineralized and recycled by bacteria in oceanic microbiome.</title>
        <authorList>
            <person name="Zheng L.Y."/>
        </authorList>
    </citation>
    <scope>NUCLEOTIDE SEQUENCE [LARGE SCALE GENOMIC DNA]</scope>
    <source>
        <strain evidence="5 6">A32-1</strain>
    </source>
</reference>
<dbReference type="Gene3D" id="1.10.10.10">
    <property type="entry name" value="Winged helix-like DNA-binding domain superfamily/Winged helix DNA-binding domain"/>
    <property type="match status" value="1"/>
</dbReference>
<dbReference type="Proteomes" id="UP000594480">
    <property type="component" value="Chromosome"/>
</dbReference>
<keyword evidence="6" id="KW-1185">Reference proteome</keyword>
<dbReference type="AlphaFoldDB" id="A0A7S8N032"/>
<dbReference type="CDD" id="cd06170">
    <property type="entry name" value="LuxR_C_like"/>
    <property type="match status" value="1"/>
</dbReference>
<dbReference type="InterPro" id="IPR036388">
    <property type="entry name" value="WH-like_DNA-bd_sf"/>
</dbReference>